<evidence type="ECO:0000256" key="1">
    <source>
        <dbReference type="SAM" id="MobiDB-lite"/>
    </source>
</evidence>
<proteinExistence type="predicted"/>
<accession>A0ABR4C5B4</accession>
<name>A0ABR4C5B4_9HELO</name>
<evidence type="ECO:0000313" key="3">
    <source>
        <dbReference type="EMBL" id="KAL2064283.1"/>
    </source>
</evidence>
<feature type="compositionally biased region" description="Low complexity" evidence="1">
    <location>
        <begin position="142"/>
        <end position="182"/>
    </location>
</feature>
<keyword evidence="4" id="KW-1185">Reference proteome</keyword>
<reference evidence="3 4" key="1">
    <citation type="journal article" date="2024" name="Commun. Biol.">
        <title>Comparative genomic analysis of thermophilic fungi reveals convergent evolutionary adaptations and gene losses.</title>
        <authorList>
            <person name="Steindorff A.S."/>
            <person name="Aguilar-Pontes M.V."/>
            <person name="Robinson A.J."/>
            <person name="Andreopoulos B."/>
            <person name="LaButti K."/>
            <person name="Kuo A."/>
            <person name="Mondo S."/>
            <person name="Riley R."/>
            <person name="Otillar R."/>
            <person name="Haridas S."/>
            <person name="Lipzen A."/>
            <person name="Grimwood J."/>
            <person name="Schmutz J."/>
            <person name="Clum A."/>
            <person name="Reid I.D."/>
            <person name="Moisan M.C."/>
            <person name="Butler G."/>
            <person name="Nguyen T.T.M."/>
            <person name="Dewar K."/>
            <person name="Conant G."/>
            <person name="Drula E."/>
            <person name="Henrissat B."/>
            <person name="Hansel C."/>
            <person name="Singer S."/>
            <person name="Hutchinson M.I."/>
            <person name="de Vries R.P."/>
            <person name="Natvig D.O."/>
            <person name="Powell A.J."/>
            <person name="Tsang A."/>
            <person name="Grigoriev I.V."/>
        </authorList>
    </citation>
    <scope>NUCLEOTIDE SEQUENCE [LARGE SCALE GENOMIC DNA]</scope>
    <source>
        <strain evidence="3 4">CBS 494.80</strain>
    </source>
</reference>
<feature type="signal peptide" evidence="2">
    <location>
        <begin position="1"/>
        <end position="17"/>
    </location>
</feature>
<dbReference type="Proteomes" id="UP001595075">
    <property type="component" value="Unassembled WGS sequence"/>
</dbReference>
<dbReference type="EMBL" id="JAZHXI010000014">
    <property type="protein sequence ID" value="KAL2064283.1"/>
    <property type="molecule type" value="Genomic_DNA"/>
</dbReference>
<keyword evidence="2" id="KW-0732">Signal</keyword>
<gene>
    <name evidence="3" type="ORF">VTL71DRAFT_4777</name>
</gene>
<evidence type="ECO:0000256" key="2">
    <source>
        <dbReference type="SAM" id="SignalP"/>
    </source>
</evidence>
<organism evidence="3 4">
    <name type="scientific">Oculimacula yallundae</name>
    <dbReference type="NCBI Taxonomy" id="86028"/>
    <lineage>
        <taxon>Eukaryota</taxon>
        <taxon>Fungi</taxon>
        <taxon>Dikarya</taxon>
        <taxon>Ascomycota</taxon>
        <taxon>Pezizomycotina</taxon>
        <taxon>Leotiomycetes</taxon>
        <taxon>Helotiales</taxon>
        <taxon>Ploettnerulaceae</taxon>
        <taxon>Oculimacula</taxon>
    </lineage>
</organism>
<sequence>MFAKSFLVASFAVLALADPVPAPQVSSIAPDELSSLLDAATSLVGTDYSSLLNDATSVLGALSGIPTLPASIQSILATAVPESELTRTDLQCIVTETPSWYSNLPNNAKSAISSYETALSSWYVENSSRLGELGTDVPAPCPAATAAGGSPTSSASRNGASTTASPSRTGSASPSSASAGSVAATGSSTAAAPRATAMAASIAGLVGMFGVMAAL</sequence>
<protein>
    <submittedName>
        <fullName evidence="3">Uncharacterized protein</fullName>
    </submittedName>
</protein>
<feature type="region of interest" description="Disordered" evidence="1">
    <location>
        <begin position="134"/>
        <end position="182"/>
    </location>
</feature>
<comment type="caution">
    <text evidence="3">The sequence shown here is derived from an EMBL/GenBank/DDBJ whole genome shotgun (WGS) entry which is preliminary data.</text>
</comment>
<evidence type="ECO:0000313" key="4">
    <source>
        <dbReference type="Proteomes" id="UP001595075"/>
    </source>
</evidence>
<feature type="chain" id="PRO_5045952246" evidence="2">
    <location>
        <begin position="18"/>
        <end position="215"/>
    </location>
</feature>